<feature type="domain" description="F-box" evidence="1">
    <location>
        <begin position="388"/>
        <end position="434"/>
    </location>
</feature>
<protein>
    <recommendedName>
        <fullName evidence="1">F-box domain-containing protein</fullName>
    </recommendedName>
</protein>
<dbReference type="EMBL" id="JACXVP010000005">
    <property type="protein sequence ID" value="KAG5603704.1"/>
    <property type="molecule type" value="Genomic_DNA"/>
</dbReference>
<proteinExistence type="predicted"/>
<sequence length="1000" mass="116170">MVILIEILSRLSIKPIFRCKTVCKLWYQLLSYNPLFVNMYQTRSLKFPCIYLIDGVGKPSLLELKAGYNYYVRRCNRPIQLTTMFYYPPGRMFLVGLCNGLTCFTNGPTHIEKHSVYISNPLLGEYFELKFPQWKTSVCCVTYGFCFSKVSGKYKVLRLVVIREITNLSELEVYTLGVGEKWRNVGEISCPVWHNFVKVNINGALHCMDSEKNDIIYSFVIETEKVKSLPAPQGLVNSPWNLKLVELENYLCLTDYYNLSTNIDIWWMKEYGVSKSWTKDIILVDSILRGMVDFNFKPILMWKDGEILIQSGRKLASYNPKIKSFRMIYVYGKVIAATTYIPSFYSLKTIMGDDFQVTNVYPKTLIEVTTMDVKSSSCKRRRISHVPRMRIMDLPFVILIEILSRLSIKPIYQCKTVCKLWYNLLSYDPLFADMYQTRSLKFPCIYLFDGVGKPSLLELKAKYNYYVHHCNRPIQLTDEFHYPPGRVFLDGLCNGFTCLVNGSTDIEKHSVYISNPLLGEYFEVKLPEWEISVWRVTYGFCFSKASGKYKVLRFVARKFTKVSELKAYTFGVGEKWRNVGEILCPVWYNKFDKVNINGALHWMDSGKNDIIYSFDIETEKVKSLPAPPGLVTPPWNLKLVELGNYLCLTDYYNTSSTNIDIWWMKEYGVFESWTKEIILVDSVPRGMVHIDFEPILMWKDILIQCSRKLASYNPKMKSFKVVYVYGKVITAITYTPSFYSLKAIMWDDFQLTNVYPKTRITRSLNFPYVLLLDSQSNPSLLELKEEYDYYARHCHRPIQLTPKFHFPPGRVVLVGSCNGFICLLNGLTYIEKHFVYISNPLLGEYLKLNCLNGRLVFVMLLMDFSLAKYLEIIRNVGEIPCLVWYNFGEVNINGALHWMDNEKYDSIYSFDIETEKVKSLPAPPGLEAPCSSLRLAELGNYLCLTDYMNRFSANINIWSMKEYGVAESWTKDSILVDSIPHVVWLTIILNRYLFGKMEKS</sequence>
<dbReference type="InterPro" id="IPR017451">
    <property type="entry name" value="F-box-assoc_interact_dom"/>
</dbReference>
<organism evidence="2 3">
    <name type="scientific">Solanum commersonii</name>
    <name type="common">Commerson's wild potato</name>
    <name type="synonym">Commerson's nightshade</name>
    <dbReference type="NCBI Taxonomy" id="4109"/>
    <lineage>
        <taxon>Eukaryota</taxon>
        <taxon>Viridiplantae</taxon>
        <taxon>Streptophyta</taxon>
        <taxon>Embryophyta</taxon>
        <taxon>Tracheophyta</taxon>
        <taxon>Spermatophyta</taxon>
        <taxon>Magnoliopsida</taxon>
        <taxon>eudicotyledons</taxon>
        <taxon>Gunneridae</taxon>
        <taxon>Pentapetalae</taxon>
        <taxon>asterids</taxon>
        <taxon>lamiids</taxon>
        <taxon>Solanales</taxon>
        <taxon>Solanaceae</taxon>
        <taxon>Solanoideae</taxon>
        <taxon>Solaneae</taxon>
        <taxon>Solanum</taxon>
    </lineage>
</organism>
<dbReference type="NCBIfam" id="TIGR01640">
    <property type="entry name" value="F_box_assoc_1"/>
    <property type="match status" value="2"/>
</dbReference>
<evidence type="ECO:0000313" key="2">
    <source>
        <dbReference type="EMBL" id="KAG5603704.1"/>
    </source>
</evidence>
<keyword evidence="3" id="KW-1185">Reference proteome</keyword>
<comment type="caution">
    <text evidence="2">The sequence shown here is derived from an EMBL/GenBank/DDBJ whole genome shotgun (WGS) entry which is preliminary data.</text>
</comment>
<evidence type="ECO:0000313" key="3">
    <source>
        <dbReference type="Proteomes" id="UP000824120"/>
    </source>
</evidence>
<accession>A0A9J5YV82</accession>
<dbReference type="SUPFAM" id="SSF81383">
    <property type="entry name" value="F-box domain"/>
    <property type="match status" value="2"/>
</dbReference>
<dbReference type="OrthoDB" id="610337at2759"/>
<dbReference type="InterPro" id="IPR050796">
    <property type="entry name" value="SCF_F-box_component"/>
</dbReference>
<dbReference type="Pfam" id="PF08268">
    <property type="entry name" value="FBA_3"/>
    <property type="match status" value="2"/>
</dbReference>
<dbReference type="PANTHER" id="PTHR31672:SF13">
    <property type="entry name" value="F-BOX PROTEIN CPR30-LIKE"/>
    <property type="match status" value="1"/>
</dbReference>
<dbReference type="AlphaFoldDB" id="A0A9J5YV82"/>
<dbReference type="Pfam" id="PF00646">
    <property type="entry name" value="F-box"/>
    <property type="match status" value="1"/>
</dbReference>
<dbReference type="Pfam" id="PF12937">
    <property type="entry name" value="F-box-like"/>
    <property type="match status" value="1"/>
</dbReference>
<dbReference type="InterPro" id="IPR013187">
    <property type="entry name" value="F-box-assoc_dom_typ3"/>
</dbReference>
<reference evidence="2 3" key="1">
    <citation type="submission" date="2020-09" db="EMBL/GenBank/DDBJ databases">
        <title>De no assembly of potato wild relative species, Solanum commersonii.</title>
        <authorList>
            <person name="Cho K."/>
        </authorList>
    </citation>
    <scope>NUCLEOTIDE SEQUENCE [LARGE SCALE GENOMIC DNA]</scope>
    <source>
        <strain evidence="2">LZ3.2</strain>
        <tissue evidence="2">Leaf</tissue>
    </source>
</reference>
<name>A0A9J5YV82_SOLCO</name>
<dbReference type="InterPro" id="IPR001810">
    <property type="entry name" value="F-box_dom"/>
</dbReference>
<dbReference type="PANTHER" id="PTHR31672">
    <property type="entry name" value="BNACNNG10540D PROTEIN"/>
    <property type="match status" value="1"/>
</dbReference>
<dbReference type="SMART" id="SM00256">
    <property type="entry name" value="FBOX"/>
    <property type="match status" value="2"/>
</dbReference>
<dbReference type="Proteomes" id="UP000824120">
    <property type="component" value="Chromosome 5"/>
</dbReference>
<gene>
    <name evidence="2" type="ORF">H5410_025196</name>
</gene>
<dbReference type="PROSITE" id="PS50181">
    <property type="entry name" value="FBOX"/>
    <property type="match status" value="1"/>
</dbReference>
<dbReference type="Gene3D" id="1.20.1280.50">
    <property type="match status" value="2"/>
</dbReference>
<dbReference type="InterPro" id="IPR036047">
    <property type="entry name" value="F-box-like_dom_sf"/>
</dbReference>
<evidence type="ECO:0000259" key="1">
    <source>
        <dbReference type="PROSITE" id="PS50181"/>
    </source>
</evidence>